<protein>
    <submittedName>
        <fullName evidence="1">Uncharacterized protein</fullName>
    </submittedName>
</protein>
<gene>
    <name evidence="1" type="ORF">PCANC_23648</name>
</gene>
<proteinExistence type="predicted"/>
<dbReference type="Proteomes" id="UP000235388">
    <property type="component" value="Unassembled WGS sequence"/>
</dbReference>
<dbReference type="AlphaFoldDB" id="A0A2N5TQX3"/>
<reference evidence="1 2" key="1">
    <citation type="submission" date="2017-11" db="EMBL/GenBank/DDBJ databases">
        <title>De novo assembly and phasing of dikaryotic genomes from two isolates of Puccinia coronata f. sp. avenae, the causal agent of oat crown rust.</title>
        <authorList>
            <person name="Miller M.E."/>
            <person name="Zhang Y."/>
            <person name="Omidvar V."/>
            <person name="Sperschneider J."/>
            <person name="Schwessinger B."/>
            <person name="Raley C."/>
            <person name="Palmer J.M."/>
            <person name="Garnica D."/>
            <person name="Upadhyaya N."/>
            <person name="Rathjen J."/>
            <person name="Taylor J.M."/>
            <person name="Park R.F."/>
            <person name="Dodds P.N."/>
            <person name="Hirsch C.D."/>
            <person name="Kianian S.F."/>
            <person name="Figueroa M."/>
        </authorList>
    </citation>
    <scope>NUCLEOTIDE SEQUENCE [LARGE SCALE GENOMIC DNA]</scope>
    <source>
        <strain evidence="1">12NC29</strain>
    </source>
</reference>
<organism evidence="1 2">
    <name type="scientific">Puccinia coronata f. sp. avenae</name>
    <dbReference type="NCBI Taxonomy" id="200324"/>
    <lineage>
        <taxon>Eukaryota</taxon>
        <taxon>Fungi</taxon>
        <taxon>Dikarya</taxon>
        <taxon>Basidiomycota</taxon>
        <taxon>Pucciniomycotina</taxon>
        <taxon>Pucciniomycetes</taxon>
        <taxon>Pucciniales</taxon>
        <taxon>Pucciniaceae</taxon>
        <taxon>Puccinia</taxon>
    </lineage>
</organism>
<sequence length="322" mass="35556">MEKEDKSFDVYVEKQDANGNVQWFATVPNDHTFAANHKRQLKSDEIFKSFVTASSRVADNRKILCCLVQKDPCVIAERESAHSQLRVAHGGPLPPQEPPPPKPTEGSILAEAHYKLIKHLFAATDPCKRLTGSHELHVFINPKNNNEYFPLTMARANAWAEAIETANPPSSASSAPASLSFLAQAGLPTFPIPPPYSNQTFPGYYPFPIPHLQPTHAPPQAPTPAQPGTSLNMDAPGADMNSLPDFVDNSTLDNFLQFAHIEPEYSLVVKTGLGDLGITHWSMFQWFRDDELTAKGVPPGAARSLVNKVREYGPFLRRNAWP</sequence>
<accession>A0A2N5TQX3</accession>
<dbReference type="EMBL" id="PGCJ01000469">
    <property type="protein sequence ID" value="PLW27828.1"/>
    <property type="molecule type" value="Genomic_DNA"/>
</dbReference>
<evidence type="ECO:0000313" key="1">
    <source>
        <dbReference type="EMBL" id="PLW27828.1"/>
    </source>
</evidence>
<name>A0A2N5TQX3_9BASI</name>
<comment type="caution">
    <text evidence="1">The sequence shown here is derived from an EMBL/GenBank/DDBJ whole genome shotgun (WGS) entry which is preliminary data.</text>
</comment>
<dbReference type="OrthoDB" id="2518771at2759"/>
<keyword evidence="2" id="KW-1185">Reference proteome</keyword>
<evidence type="ECO:0000313" key="2">
    <source>
        <dbReference type="Proteomes" id="UP000235388"/>
    </source>
</evidence>